<evidence type="ECO:0000313" key="2">
    <source>
        <dbReference type="EMBL" id="CAH1264202.1"/>
    </source>
</evidence>
<keyword evidence="3" id="KW-1185">Reference proteome</keyword>
<feature type="domain" description="EF-hand" evidence="1">
    <location>
        <begin position="50"/>
        <end position="85"/>
    </location>
</feature>
<sequence>MGYMNVEMMRNIFLQTMEEEEVDKFTPETLSLLYAHNMLDGEEDGELGEEDMEYVREVFSNMDRDQKGYVTAEELRGLDIETLKLVARRVESAHGPIGEDTGPRDEL</sequence>
<dbReference type="InterPro" id="IPR002048">
    <property type="entry name" value="EF_hand_dom"/>
</dbReference>
<dbReference type="Gene3D" id="1.10.238.10">
    <property type="entry name" value="EF-hand"/>
    <property type="match status" value="1"/>
</dbReference>
<evidence type="ECO:0000313" key="3">
    <source>
        <dbReference type="Proteomes" id="UP000838412"/>
    </source>
</evidence>
<accession>A0A8J9ZWM2</accession>
<proteinExistence type="predicted"/>
<dbReference type="Proteomes" id="UP000838412">
    <property type="component" value="Chromosome 4"/>
</dbReference>
<organism evidence="2 3">
    <name type="scientific">Branchiostoma lanceolatum</name>
    <name type="common">Common lancelet</name>
    <name type="synonym">Amphioxus lanceolatum</name>
    <dbReference type="NCBI Taxonomy" id="7740"/>
    <lineage>
        <taxon>Eukaryota</taxon>
        <taxon>Metazoa</taxon>
        <taxon>Chordata</taxon>
        <taxon>Cephalochordata</taxon>
        <taxon>Leptocardii</taxon>
        <taxon>Amphioxiformes</taxon>
        <taxon>Branchiostomatidae</taxon>
        <taxon>Branchiostoma</taxon>
    </lineage>
</organism>
<dbReference type="EMBL" id="OV696689">
    <property type="protein sequence ID" value="CAH1264202.1"/>
    <property type="molecule type" value="Genomic_DNA"/>
</dbReference>
<dbReference type="SUPFAM" id="SSF47473">
    <property type="entry name" value="EF-hand"/>
    <property type="match status" value="1"/>
</dbReference>
<dbReference type="GO" id="GO:0005509">
    <property type="term" value="F:calcium ion binding"/>
    <property type="evidence" value="ECO:0007669"/>
    <property type="project" value="InterPro"/>
</dbReference>
<dbReference type="AlphaFoldDB" id="A0A8J9ZWM2"/>
<protein>
    <submittedName>
        <fullName evidence="2">Hypp2910 protein</fullName>
    </submittedName>
</protein>
<dbReference type="PROSITE" id="PS50222">
    <property type="entry name" value="EF_HAND_2"/>
    <property type="match status" value="1"/>
</dbReference>
<name>A0A8J9ZWM2_BRALA</name>
<gene>
    <name evidence="2" type="primary">Hypp2910</name>
    <name evidence="2" type="ORF">BLAG_LOCUS18644</name>
</gene>
<dbReference type="InterPro" id="IPR011992">
    <property type="entry name" value="EF-hand-dom_pair"/>
</dbReference>
<reference evidence="2" key="1">
    <citation type="submission" date="2022-01" db="EMBL/GenBank/DDBJ databases">
        <authorList>
            <person name="Braso-Vives M."/>
        </authorList>
    </citation>
    <scope>NUCLEOTIDE SEQUENCE</scope>
</reference>
<evidence type="ECO:0000259" key="1">
    <source>
        <dbReference type="PROSITE" id="PS50222"/>
    </source>
</evidence>